<proteinExistence type="predicted"/>
<name>A0A543CHN9_9ACTN</name>
<accession>A0A543CHN9</accession>
<dbReference type="EMBL" id="VFOZ01000001">
    <property type="protein sequence ID" value="TQL96601.1"/>
    <property type="molecule type" value="Genomic_DNA"/>
</dbReference>
<dbReference type="AlphaFoldDB" id="A0A543CHN9"/>
<dbReference type="RefSeq" id="WP_141955439.1">
    <property type="nucleotide sequence ID" value="NZ_VFOZ01000001.1"/>
</dbReference>
<evidence type="ECO:0000313" key="1">
    <source>
        <dbReference type="EMBL" id="TQL96601.1"/>
    </source>
</evidence>
<keyword evidence="2" id="KW-1185">Reference proteome</keyword>
<sequence length="98" mass="10756">MPILFFAAAGALFAGGTGGGWYLWRRGQQEAAKRMQHQDAEATKRALRDAIDLADLRNKAREAGLDPDEVVAGYEKLRDSQLSPEDVLERLSRAVITG</sequence>
<reference evidence="1 2" key="1">
    <citation type="submission" date="2019-06" db="EMBL/GenBank/DDBJ databases">
        <title>Sequencing the genomes of 1000 actinobacteria strains.</title>
        <authorList>
            <person name="Klenk H.-P."/>
        </authorList>
    </citation>
    <scope>NUCLEOTIDE SEQUENCE [LARGE SCALE GENOMIC DNA]</scope>
    <source>
        <strain evidence="1 2">DSM 102200</strain>
    </source>
</reference>
<comment type="caution">
    <text evidence="1">The sequence shown here is derived from an EMBL/GenBank/DDBJ whole genome shotgun (WGS) entry which is preliminary data.</text>
</comment>
<organism evidence="1 2">
    <name type="scientific">Actinoallomurus bryophytorum</name>
    <dbReference type="NCBI Taxonomy" id="1490222"/>
    <lineage>
        <taxon>Bacteria</taxon>
        <taxon>Bacillati</taxon>
        <taxon>Actinomycetota</taxon>
        <taxon>Actinomycetes</taxon>
        <taxon>Streptosporangiales</taxon>
        <taxon>Thermomonosporaceae</taxon>
        <taxon>Actinoallomurus</taxon>
    </lineage>
</organism>
<dbReference type="OrthoDB" id="4323523at2"/>
<protein>
    <submittedName>
        <fullName evidence="1">Uncharacterized protein</fullName>
    </submittedName>
</protein>
<gene>
    <name evidence="1" type="ORF">FB559_2140</name>
</gene>
<dbReference type="Proteomes" id="UP000316096">
    <property type="component" value="Unassembled WGS sequence"/>
</dbReference>
<evidence type="ECO:0000313" key="2">
    <source>
        <dbReference type="Proteomes" id="UP000316096"/>
    </source>
</evidence>